<dbReference type="InterPro" id="IPR013482">
    <property type="entry name" value="Molybde_CF_guanTrfase"/>
</dbReference>
<dbReference type="PANTHER" id="PTHR19136:SF81">
    <property type="entry name" value="MOLYBDENUM COFACTOR GUANYLYLTRANSFERASE"/>
    <property type="match status" value="1"/>
</dbReference>
<dbReference type="EMBL" id="PYEP01000009">
    <property type="protein sequence ID" value="PSN06109.1"/>
    <property type="molecule type" value="Genomic_DNA"/>
</dbReference>
<reference evidence="10 11" key="1">
    <citation type="submission" date="2018-03" db="EMBL/GenBank/DDBJ databases">
        <title>Draft genome sequence of the first documented clinical Siccibacter turicensis isolate in Austria.</title>
        <authorList>
            <person name="Lepuschitz S."/>
            <person name="Pekard-Amenitsch S."/>
            <person name="Haunold R."/>
            <person name="Schill S."/>
            <person name="Mach R."/>
            <person name="Allerberger F."/>
            <person name="Ruppitsch W."/>
            <person name="Forsythe S.J."/>
        </authorList>
    </citation>
    <scope>NUCLEOTIDE SEQUENCE [LARGE SCALE GENOMIC DNA]</scope>
    <source>
        <strain evidence="10 11">6100069499-17</strain>
    </source>
</reference>
<dbReference type="SUPFAM" id="SSF53448">
    <property type="entry name" value="Nucleotide-diphospho-sugar transferases"/>
    <property type="match status" value="1"/>
</dbReference>
<evidence type="ECO:0000259" key="9">
    <source>
        <dbReference type="Pfam" id="PF12804"/>
    </source>
</evidence>
<evidence type="ECO:0000256" key="6">
    <source>
        <dbReference type="ARBA" id="ARBA00023134"/>
    </source>
</evidence>
<name>A0A2P8VEY6_9ENTR</name>
<comment type="cofactor">
    <cofactor evidence="8">
        <name>Mg(2+)</name>
        <dbReference type="ChEBI" id="CHEBI:18420"/>
    </cofactor>
</comment>
<keyword evidence="1 8" id="KW-0963">Cytoplasm</keyword>
<evidence type="ECO:0000256" key="5">
    <source>
        <dbReference type="ARBA" id="ARBA00022842"/>
    </source>
</evidence>
<dbReference type="HAMAP" id="MF_00316">
    <property type="entry name" value="MobA"/>
    <property type="match status" value="1"/>
</dbReference>
<evidence type="ECO:0000256" key="2">
    <source>
        <dbReference type="ARBA" id="ARBA00022679"/>
    </source>
</evidence>
<dbReference type="GO" id="GO:0046872">
    <property type="term" value="F:metal ion binding"/>
    <property type="evidence" value="ECO:0007669"/>
    <property type="project" value="UniProtKB-KW"/>
</dbReference>
<dbReference type="GO" id="GO:0005737">
    <property type="term" value="C:cytoplasm"/>
    <property type="evidence" value="ECO:0007669"/>
    <property type="project" value="UniProtKB-SubCell"/>
</dbReference>
<feature type="domain" description="MobA-like NTP transferase" evidence="9">
    <location>
        <begin position="10"/>
        <end position="163"/>
    </location>
</feature>
<organism evidence="10 11">
    <name type="scientific">Siccibacter turicensis</name>
    <dbReference type="NCBI Taxonomy" id="357233"/>
    <lineage>
        <taxon>Bacteria</taxon>
        <taxon>Pseudomonadati</taxon>
        <taxon>Pseudomonadota</taxon>
        <taxon>Gammaproteobacteria</taxon>
        <taxon>Enterobacterales</taxon>
        <taxon>Enterobacteriaceae</taxon>
        <taxon>Siccibacter</taxon>
    </lineage>
</organism>
<feature type="binding site" evidence="8">
    <location>
        <position position="102"/>
    </location>
    <ligand>
        <name>Mg(2+)</name>
        <dbReference type="ChEBI" id="CHEBI:18420"/>
    </ligand>
</feature>
<comment type="similarity">
    <text evidence="8">Belongs to the MobA family.</text>
</comment>
<keyword evidence="11" id="KW-1185">Reference proteome</keyword>
<gene>
    <name evidence="8 10" type="primary">mobA</name>
    <name evidence="10" type="ORF">C7G83_17965</name>
</gene>
<dbReference type="EC" id="2.7.7.77" evidence="8"/>
<evidence type="ECO:0000313" key="10">
    <source>
        <dbReference type="EMBL" id="PSN06109.1"/>
    </source>
</evidence>
<keyword evidence="10" id="KW-0548">Nucleotidyltransferase</keyword>
<keyword evidence="4 8" id="KW-0547">Nucleotide-binding</keyword>
<comment type="caution">
    <text evidence="8">Lacks conserved residue(s) required for the propagation of feature annotation.</text>
</comment>
<evidence type="ECO:0000256" key="1">
    <source>
        <dbReference type="ARBA" id="ARBA00022490"/>
    </source>
</evidence>
<dbReference type="STRING" id="1388748.GCA_000463155_00029"/>
<evidence type="ECO:0000256" key="3">
    <source>
        <dbReference type="ARBA" id="ARBA00022723"/>
    </source>
</evidence>
<comment type="caution">
    <text evidence="10">The sequence shown here is derived from an EMBL/GenBank/DDBJ whole genome shotgun (WGS) entry which is preliminary data.</text>
</comment>
<feature type="binding site" evidence="8">
    <location>
        <begin position="13"/>
        <end position="15"/>
    </location>
    <ligand>
        <name>GTP</name>
        <dbReference type="ChEBI" id="CHEBI:37565"/>
    </ligand>
</feature>
<comment type="function">
    <text evidence="8">Transfers a GMP moiety from GTP to Mo-molybdopterin (Mo-MPT) cofactor (Moco or molybdenum cofactor) to form Mo-molybdopterin guanine dinucleotide (Mo-MGD) cofactor.</text>
</comment>
<keyword evidence="7 8" id="KW-0501">Molybdenum cofactor biosynthesis</keyword>
<dbReference type="Proteomes" id="UP000240212">
    <property type="component" value="Unassembled WGS sequence"/>
</dbReference>
<comment type="domain">
    <text evidence="8">The N-terminal domain determines nucleotide recognition and specific binding, while the C-terminal domain determines the specific binding to the target protein.</text>
</comment>
<comment type="subunit">
    <text evidence="8">Monomer.</text>
</comment>
<dbReference type="InterPro" id="IPR029044">
    <property type="entry name" value="Nucleotide-diphossugar_trans"/>
</dbReference>
<comment type="subcellular location">
    <subcellularLocation>
        <location evidence="8">Cytoplasm</location>
    </subcellularLocation>
</comment>
<dbReference type="AlphaFoldDB" id="A0A2P8VEY6"/>
<dbReference type="GO" id="GO:0005525">
    <property type="term" value="F:GTP binding"/>
    <property type="evidence" value="ECO:0007669"/>
    <property type="project" value="UniProtKB-UniRule"/>
</dbReference>
<dbReference type="Gene3D" id="3.90.550.10">
    <property type="entry name" value="Spore Coat Polysaccharide Biosynthesis Protein SpsA, Chain A"/>
    <property type="match status" value="1"/>
</dbReference>
<evidence type="ECO:0000313" key="11">
    <source>
        <dbReference type="Proteomes" id="UP000240212"/>
    </source>
</evidence>
<feature type="binding site" evidence="8">
    <location>
        <position position="26"/>
    </location>
    <ligand>
        <name>GTP</name>
        <dbReference type="ChEBI" id="CHEBI:37565"/>
    </ligand>
</feature>
<comment type="catalytic activity">
    <reaction evidence="8">
        <text>Mo-molybdopterin + GTP + H(+) = Mo-molybdopterin guanine dinucleotide + diphosphate</text>
        <dbReference type="Rhea" id="RHEA:34243"/>
        <dbReference type="ChEBI" id="CHEBI:15378"/>
        <dbReference type="ChEBI" id="CHEBI:33019"/>
        <dbReference type="ChEBI" id="CHEBI:37565"/>
        <dbReference type="ChEBI" id="CHEBI:71302"/>
        <dbReference type="ChEBI" id="CHEBI:71310"/>
        <dbReference type="EC" id="2.7.7.77"/>
    </reaction>
</comment>
<dbReference type="InterPro" id="IPR025877">
    <property type="entry name" value="MobA-like_NTP_Trfase"/>
</dbReference>
<evidence type="ECO:0000256" key="7">
    <source>
        <dbReference type="ARBA" id="ARBA00023150"/>
    </source>
</evidence>
<feature type="binding site" evidence="8">
    <location>
        <position position="72"/>
    </location>
    <ligand>
        <name>GTP</name>
        <dbReference type="ChEBI" id="CHEBI:37565"/>
    </ligand>
</feature>
<dbReference type="Pfam" id="PF12804">
    <property type="entry name" value="NTP_transf_3"/>
    <property type="match status" value="1"/>
</dbReference>
<protein>
    <recommendedName>
        <fullName evidence="8">Molybdenum cofactor guanylyltransferase</fullName>
        <shortName evidence="8">MoCo guanylyltransferase</shortName>
        <ecNumber evidence="8">2.7.7.77</ecNumber>
    </recommendedName>
    <alternativeName>
        <fullName evidence="8">GTP:molybdopterin guanylyltransferase</fullName>
    </alternativeName>
    <alternativeName>
        <fullName evidence="8">Mo-MPT guanylyltransferase</fullName>
    </alternativeName>
    <alternativeName>
        <fullName evidence="8">Molybdopterin guanylyltransferase</fullName>
    </alternativeName>
    <alternativeName>
        <fullName evidence="8">Molybdopterin-guanine dinucleotide synthase</fullName>
        <shortName evidence="8">MGD synthase</shortName>
    </alternativeName>
</protein>
<feature type="binding site" evidence="8">
    <location>
        <position position="102"/>
    </location>
    <ligand>
        <name>GTP</name>
        <dbReference type="ChEBI" id="CHEBI:37565"/>
    </ligand>
</feature>
<dbReference type="OrthoDB" id="9788394at2"/>
<evidence type="ECO:0000256" key="8">
    <source>
        <dbReference type="HAMAP-Rule" id="MF_00316"/>
    </source>
</evidence>
<keyword evidence="2 8" id="KW-0808">Transferase</keyword>
<dbReference type="GO" id="GO:1902758">
    <property type="term" value="P:bis(molybdopterin guanine dinucleotide)molybdenum biosynthetic process"/>
    <property type="evidence" value="ECO:0007669"/>
    <property type="project" value="TreeGrafter"/>
</dbReference>
<dbReference type="GO" id="GO:0061603">
    <property type="term" value="F:molybdenum cofactor guanylyltransferase activity"/>
    <property type="evidence" value="ECO:0007669"/>
    <property type="project" value="UniProtKB-EC"/>
</dbReference>
<keyword evidence="3 8" id="KW-0479">Metal-binding</keyword>
<keyword evidence="6 8" id="KW-0342">GTP-binding</keyword>
<keyword evidence="5 8" id="KW-0460">Magnesium</keyword>
<dbReference type="PANTHER" id="PTHR19136">
    <property type="entry name" value="MOLYBDENUM COFACTOR GUANYLYLTRANSFERASE"/>
    <property type="match status" value="1"/>
</dbReference>
<proteinExistence type="inferred from homology"/>
<evidence type="ECO:0000256" key="4">
    <source>
        <dbReference type="ARBA" id="ARBA00022741"/>
    </source>
</evidence>
<dbReference type="CDD" id="cd02503">
    <property type="entry name" value="MobA"/>
    <property type="match status" value="1"/>
</dbReference>
<dbReference type="NCBIfam" id="TIGR02665">
    <property type="entry name" value="molyb_mobA"/>
    <property type="match status" value="1"/>
</dbReference>
<accession>A0A2P8VEY6</accession>
<sequence>MNVAQTHLTGVVLAGGQSSRMGGADKGLLTLHGKPLWQHVAARLVNQTDALVVSANRHAEQYRAGGYPVISDAIHGFQGPLAGMLAVMQAVASEWYLFCPCDTPFIPLDLAARLEAARGTAPAVWVKDGERDHPAIVLMHRAVAPALDERLQGDDRRVMAFMRAIGAHSVLFDKESDVFINMNTPEDLARWEKH</sequence>